<dbReference type="InterPro" id="IPR036204">
    <property type="entry name" value="ATP_synth_f6_sf_mt"/>
</dbReference>
<dbReference type="SUPFAM" id="SSF111357">
    <property type="entry name" value="Mitochondrial ATP synthase coupling factor 6"/>
    <property type="match status" value="1"/>
</dbReference>
<evidence type="ECO:0000256" key="9">
    <source>
        <dbReference type="ARBA" id="ARBA00023136"/>
    </source>
</evidence>
<evidence type="ECO:0000256" key="1">
    <source>
        <dbReference type="ARBA" id="ARBA00004273"/>
    </source>
</evidence>
<keyword evidence="5" id="KW-0375">Hydrogen ion transport</keyword>
<dbReference type="Pfam" id="PF05511">
    <property type="entry name" value="ATP-synt_F6"/>
    <property type="match status" value="1"/>
</dbReference>
<accession>A0A9P0J9A6</accession>
<protein>
    <recommendedName>
        <fullName evidence="13">ATP synthase-coupling factor 6, mitochondrial</fullName>
    </recommendedName>
</protein>
<gene>
    <name evidence="11" type="ORF">APHIGO_LOCUS7324</name>
</gene>
<keyword evidence="8" id="KW-0496">Mitochondrion</keyword>
<dbReference type="GO" id="GO:0015986">
    <property type="term" value="P:proton motive force-driven ATP synthesis"/>
    <property type="evidence" value="ECO:0007669"/>
    <property type="project" value="InterPro"/>
</dbReference>
<dbReference type="GO" id="GO:0015078">
    <property type="term" value="F:proton transmembrane transporter activity"/>
    <property type="evidence" value="ECO:0007669"/>
    <property type="project" value="InterPro"/>
</dbReference>
<keyword evidence="3" id="KW-0813">Transport</keyword>
<dbReference type="GO" id="GO:0005743">
    <property type="term" value="C:mitochondrial inner membrane"/>
    <property type="evidence" value="ECO:0007669"/>
    <property type="project" value="UniProtKB-SubCell"/>
</dbReference>
<feature type="region of interest" description="Disordered" evidence="10">
    <location>
        <begin position="98"/>
        <end position="120"/>
    </location>
</feature>
<dbReference type="Gene3D" id="1.10.246.110">
    <property type="entry name" value="Mitochondrial ATP synthase-coupling factor 6"/>
    <property type="match status" value="1"/>
</dbReference>
<dbReference type="Proteomes" id="UP001154329">
    <property type="component" value="Chromosome 2"/>
</dbReference>
<reference evidence="11" key="1">
    <citation type="submission" date="2022-02" db="EMBL/GenBank/DDBJ databases">
        <authorList>
            <person name="King R."/>
        </authorList>
    </citation>
    <scope>NUCLEOTIDE SEQUENCE</scope>
</reference>
<evidence type="ECO:0000256" key="6">
    <source>
        <dbReference type="ARBA" id="ARBA00022792"/>
    </source>
</evidence>
<keyword evidence="9" id="KW-0472">Membrane</keyword>
<feature type="compositionally biased region" description="Basic and acidic residues" evidence="10">
    <location>
        <begin position="110"/>
        <end position="120"/>
    </location>
</feature>
<dbReference type="PANTHER" id="PTHR12441">
    <property type="entry name" value="ATP SYNTHASE COUPLING FACTOR 6, MITOCHONDRIAL"/>
    <property type="match status" value="1"/>
</dbReference>
<dbReference type="PANTHER" id="PTHR12441:SF10">
    <property type="entry name" value="ATP SYNTHASE-COUPLING FACTOR 6, MITOCHONDRIAL"/>
    <property type="match status" value="1"/>
</dbReference>
<keyword evidence="6" id="KW-0999">Mitochondrion inner membrane</keyword>
<keyword evidence="4" id="KW-0138">CF(0)</keyword>
<evidence type="ECO:0000313" key="11">
    <source>
        <dbReference type="EMBL" id="CAH1726427.1"/>
    </source>
</evidence>
<evidence type="ECO:0000256" key="2">
    <source>
        <dbReference type="ARBA" id="ARBA00007346"/>
    </source>
</evidence>
<proteinExistence type="inferred from homology"/>
<evidence type="ECO:0000256" key="3">
    <source>
        <dbReference type="ARBA" id="ARBA00022448"/>
    </source>
</evidence>
<dbReference type="GO" id="GO:0045259">
    <property type="term" value="C:proton-transporting ATP synthase complex"/>
    <property type="evidence" value="ECO:0007669"/>
    <property type="project" value="UniProtKB-KW"/>
</dbReference>
<evidence type="ECO:0000256" key="7">
    <source>
        <dbReference type="ARBA" id="ARBA00023065"/>
    </source>
</evidence>
<name>A0A9P0J9A6_APHGO</name>
<evidence type="ECO:0000256" key="8">
    <source>
        <dbReference type="ARBA" id="ARBA00023128"/>
    </source>
</evidence>
<dbReference type="EMBL" id="OU899035">
    <property type="protein sequence ID" value="CAH1726427.1"/>
    <property type="molecule type" value="Genomic_DNA"/>
</dbReference>
<reference evidence="11" key="2">
    <citation type="submission" date="2022-10" db="EMBL/GenBank/DDBJ databases">
        <authorList>
            <consortium name="ENA_rothamsted_submissions"/>
            <consortium name="culmorum"/>
            <person name="King R."/>
        </authorList>
    </citation>
    <scope>NUCLEOTIDE SEQUENCE</scope>
</reference>
<keyword evidence="12" id="KW-1185">Reference proteome</keyword>
<evidence type="ECO:0000256" key="10">
    <source>
        <dbReference type="SAM" id="MobiDB-lite"/>
    </source>
</evidence>
<comment type="subcellular location">
    <subcellularLocation>
        <location evidence="1">Mitochondrion inner membrane</location>
    </subcellularLocation>
</comment>
<sequence>MYKIFIYQSMYNHYFRINMLSFNLLQKLNANGSASRFVRRNISATSVLMANVSDPIQQLFLDKIREYKGKFNSKTFDPSIDKGYKADLEKIGRQYNIAPNEDPTKFPTIKFDDPKVDPQV</sequence>
<keyword evidence="7" id="KW-0406">Ion transport</keyword>
<evidence type="ECO:0000313" key="12">
    <source>
        <dbReference type="Proteomes" id="UP001154329"/>
    </source>
</evidence>
<comment type="similarity">
    <text evidence="2">Belongs to the eukaryotic ATPase subunit F6 family.</text>
</comment>
<evidence type="ECO:0000256" key="4">
    <source>
        <dbReference type="ARBA" id="ARBA00022547"/>
    </source>
</evidence>
<evidence type="ECO:0008006" key="13">
    <source>
        <dbReference type="Google" id="ProtNLM"/>
    </source>
</evidence>
<dbReference type="InterPro" id="IPR008387">
    <property type="entry name" value="ATP_synth_f6_mt"/>
</dbReference>
<dbReference type="AlphaFoldDB" id="A0A9P0J9A6"/>
<evidence type="ECO:0000256" key="5">
    <source>
        <dbReference type="ARBA" id="ARBA00022781"/>
    </source>
</evidence>
<organism evidence="11 12">
    <name type="scientific">Aphis gossypii</name>
    <name type="common">Cotton aphid</name>
    <dbReference type="NCBI Taxonomy" id="80765"/>
    <lineage>
        <taxon>Eukaryota</taxon>
        <taxon>Metazoa</taxon>
        <taxon>Ecdysozoa</taxon>
        <taxon>Arthropoda</taxon>
        <taxon>Hexapoda</taxon>
        <taxon>Insecta</taxon>
        <taxon>Pterygota</taxon>
        <taxon>Neoptera</taxon>
        <taxon>Paraneoptera</taxon>
        <taxon>Hemiptera</taxon>
        <taxon>Sternorrhyncha</taxon>
        <taxon>Aphidomorpha</taxon>
        <taxon>Aphidoidea</taxon>
        <taxon>Aphididae</taxon>
        <taxon>Aphidini</taxon>
        <taxon>Aphis</taxon>
        <taxon>Aphis</taxon>
    </lineage>
</organism>